<accession>A0AC35TH28</accession>
<name>A0AC35TH28_9BILA</name>
<dbReference type="Proteomes" id="UP000095286">
    <property type="component" value="Unplaced"/>
</dbReference>
<organism evidence="1 2">
    <name type="scientific">Rhabditophanes sp. KR3021</name>
    <dbReference type="NCBI Taxonomy" id="114890"/>
    <lineage>
        <taxon>Eukaryota</taxon>
        <taxon>Metazoa</taxon>
        <taxon>Ecdysozoa</taxon>
        <taxon>Nematoda</taxon>
        <taxon>Chromadorea</taxon>
        <taxon>Rhabditida</taxon>
        <taxon>Tylenchina</taxon>
        <taxon>Panagrolaimomorpha</taxon>
        <taxon>Strongyloidoidea</taxon>
        <taxon>Alloionematidae</taxon>
        <taxon>Rhabditophanes</taxon>
    </lineage>
</organism>
<evidence type="ECO:0000313" key="2">
    <source>
        <dbReference type="WBParaSite" id="RSKR_0000055900.1"/>
    </source>
</evidence>
<reference evidence="2" key="1">
    <citation type="submission" date="2016-11" db="UniProtKB">
        <authorList>
            <consortium name="WormBaseParasite"/>
        </authorList>
    </citation>
    <scope>IDENTIFICATION</scope>
    <source>
        <strain evidence="2">KR3021</strain>
    </source>
</reference>
<protein>
    <submittedName>
        <fullName evidence="2">39S ribosomal protein L52, mitochondrial</fullName>
    </submittedName>
</protein>
<sequence length="119" mass="13806">MNTMFIRTLVTKTSKFPIKQTLKGRAQNWKSPVYVAPHVNPLQVGPDYAFQDGTKLHFTSKIEVDRKKDQIELGKTIVKYLAEIKEMEAESVKLNKEKMRLAEEHSQWTPIAKGRDEIY</sequence>
<evidence type="ECO:0000313" key="1">
    <source>
        <dbReference type="Proteomes" id="UP000095286"/>
    </source>
</evidence>
<proteinExistence type="predicted"/>
<dbReference type="WBParaSite" id="RSKR_0000055900.1">
    <property type="protein sequence ID" value="RSKR_0000055900.1"/>
    <property type="gene ID" value="RSKR_0000055900"/>
</dbReference>